<organism evidence="2 3">
    <name type="scientific">Artemisia annua</name>
    <name type="common">Sweet wormwood</name>
    <dbReference type="NCBI Taxonomy" id="35608"/>
    <lineage>
        <taxon>Eukaryota</taxon>
        <taxon>Viridiplantae</taxon>
        <taxon>Streptophyta</taxon>
        <taxon>Embryophyta</taxon>
        <taxon>Tracheophyta</taxon>
        <taxon>Spermatophyta</taxon>
        <taxon>Magnoliopsida</taxon>
        <taxon>eudicotyledons</taxon>
        <taxon>Gunneridae</taxon>
        <taxon>Pentapetalae</taxon>
        <taxon>asterids</taxon>
        <taxon>campanulids</taxon>
        <taxon>Asterales</taxon>
        <taxon>Asteraceae</taxon>
        <taxon>Asteroideae</taxon>
        <taxon>Anthemideae</taxon>
        <taxon>Artemisiinae</taxon>
        <taxon>Artemisia</taxon>
    </lineage>
</organism>
<keyword evidence="1" id="KW-0175">Coiled coil</keyword>
<dbReference type="EMBL" id="PKPP01000383">
    <property type="protein sequence ID" value="PWA93454.1"/>
    <property type="molecule type" value="Genomic_DNA"/>
</dbReference>
<name>A0A2U1Q618_ARTAN</name>
<evidence type="ECO:0000313" key="2">
    <source>
        <dbReference type="EMBL" id="PWA93454.1"/>
    </source>
</evidence>
<comment type="caution">
    <text evidence="2">The sequence shown here is derived from an EMBL/GenBank/DDBJ whole genome shotgun (WGS) entry which is preliminary data.</text>
</comment>
<dbReference type="AlphaFoldDB" id="A0A2U1Q618"/>
<keyword evidence="3" id="KW-1185">Reference proteome</keyword>
<feature type="coiled-coil region" evidence="1">
    <location>
        <begin position="67"/>
        <end position="94"/>
    </location>
</feature>
<accession>A0A2U1Q618</accession>
<protein>
    <submittedName>
        <fullName evidence="2">Disease resistance protein</fullName>
    </submittedName>
</protein>
<sequence>MAEVVAAALLPEAGRRAWEFVQEMAELSSCMKANYLCLEARMKTLCAHKDDMKERTTKYKSTEDRTMNDWFNKVDDAEKRAHELEKSFRKKQKGSKLISARSRDGPILQSALSEIQQDLKAIRVQGRKLHMYHRHNHNPTTKTTIVRPPSELPRVVRRRDFVWVFFSVSCDFRLPGTTPPSSEGSPHVPESDPSCIVATATVGCQICRHHQLNQSQPRETLSTATLNHLVQCSPNNGLDDKRDKVKGSR</sequence>
<reference evidence="2 3" key="1">
    <citation type="journal article" date="2018" name="Mol. Plant">
        <title>The genome of Artemisia annua provides insight into the evolution of Asteraceae family and artemisinin biosynthesis.</title>
        <authorList>
            <person name="Shen Q."/>
            <person name="Zhang L."/>
            <person name="Liao Z."/>
            <person name="Wang S."/>
            <person name="Yan T."/>
            <person name="Shi P."/>
            <person name="Liu M."/>
            <person name="Fu X."/>
            <person name="Pan Q."/>
            <person name="Wang Y."/>
            <person name="Lv Z."/>
            <person name="Lu X."/>
            <person name="Zhang F."/>
            <person name="Jiang W."/>
            <person name="Ma Y."/>
            <person name="Chen M."/>
            <person name="Hao X."/>
            <person name="Li L."/>
            <person name="Tang Y."/>
            <person name="Lv G."/>
            <person name="Zhou Y."/>
            <person name="Sun X."/>
            <person name="Brodelius P.E."/>
            <person name="Rose J.K.C."/>
            <person name="Tang K."/>
        </authorList>
    </citation>
    <scope>NUCLEOTIDE SEQUENCE [LARGE SCALE GENOMIC DNA]</scope>
    <source>
        <strain evidence="3">cv. Huhao1</strain>
        <tissue evidence="2">Leaf</tissue>
    </source>
</reference>
<dbReference type="Proteomes" id="UP000245207">
    <property type="component" value="Unassembled WGS sequence"/>
</dbReference>
<gene>
    <name evidence="2" type="ORF">CTI12_AA047790</name>
</gene>
<dbReference type="OrthoDB" id="10547493at2759"/>
<evidence type="ECO:0000313" key="3">
    <source>
        <dbReference type="Proteomes" id="UP000245207"/>
    </source>
</evidence>
<proteinExistence type="predicted"/>
<evidence type="ECO:0000256" key="1">
    <source>
        <dbReference type="SAM" id="Coils"/>
    </source>
</evidence>